<organism evidence="1 2">
    <name type="scientific">Lactuca virosa</name>
    <dbReference type="NCBI Taxonomy" id="75947"/>
    <lineage>
        <taxon>Eukaryota</taxon>
        <taxon>Viridiplantae</taxon>
        <taxon>Streptophyta</taxon>
        <taxon>Embryophyta</taxon>
        <taxon>Tracheophyta</taxon>
        <taxon>Spermatophyta</taxon>
        <taxon>Magnoliopsida</taxon>
        <taxon>eudicotyledons</taxon>
        <taxon>Gunneridae</taxon>
        <taxon>Pentapetalae</taxon>
        <taxon>asterids</taxon>
        <taxon>campanulids</taxon>
        <taxon>Asterales</taxon>
        <taxon>Asteraceae</taxon>
        <taxon>Cichorioideae</taxon>
        <taxon>Cichorieae</taxon>
        <taxon>Lactucinae</taxon>
        <taxon>Lactuca</taxon>
    </lineage>
</organism>
<name>A0AAU9MQL6_9ASTR</name>
<keyword evidence="2" id="KW-1185">Reference proteome</keyword>
<accession>A0AAU9MQL6</accession>
<dbReference type="Proteomes" id="UP001157418">
    <property type="component" value="Unassembled WGS sequence"/>
</dbReference>
<sequence>MPTVKHGNPIAFIRIEIVRNMKSSTANFSKLWTHLLQRRNNFDSPSIQSLRLGHLRSKAEIGTPIHRLRLVLQSMMQMVMEPVFMDISDILTG</sequence>
<dbReference type="AlphaFoldDB" id="A0AAU9MQL6"/>
<proteinExistence type="predicted"/>
<protein>
    <submittedName>
        <fullName evidence="1">Uncharacterized protein</fullName>
    </submittedName>
</protein>
<evidence type="ECO:0000313" key="1">
    <source>
        <dbReference type="EMBL" id="CAH1428117.1"/>
    </source>
</evidence>
<reference evidence="1 2" key="1">
    <citation type="submission" date="2022-01" db="EMBL/GenBank/DDBJ databases">
        <authorList>
            <person name="Xiong W."/>
            <person name="Schranz E."/>
        </authorList>
    </citation>
    <scope>NUCLEOTIDE SEQUENCE [LARGE SCALE GENOMIC DNA]</scope>
</reference>
<gene>
    <name evidence="1" type="ORF">LVIROSA_LOCUS15068</name>
</gene>
<comment type="caution">
    <text evidence="1">The sequence shown here is derived from an EMBL/GenBank/DDBJ whole genome shotgun (WGS) entry which is preliminary data.</text>
</comment>
<dbReference type="EMBL" id="CAKMRJ010002223">
    <property type="protein sequence ID" value="CAH1428117.1"/>
    <property type="molecule type" value="Genomic_DNA"/>
</dbReference>
<evidence type="ECO:0000313" key="2">
    <source>
        <dbReference type="Proteomes" id="UP001157418"/>
    </source>
</evidence>